<evidence type="ECO:0000313" key="3">
    <source>
        <dbReference type="Proteomes" id="UP000023785"/>
    </source>
</evidence>
<keyword evidence="1" id="KW-1133">Transmembrane helix</keyword>
<protein>
    <recommendedName>
        <fullName evidence="4">Sodium-dependent transporter</fullName>
    </recommendedName>
</protein>
<feature type="transmembrane region" description="Helical" evidence="1">
    <location>
        <begin position="294"/>
        <end position="312"/>
    </location>
</feature>
<dbReference type="RefSeq" id="WP_023272678.1">
    <property type="nucleotide sequence ID" value="NZ_KI530712.1"/>
</dbReference>
<keyword evidence="3" id="KW-1185">Reference proteome</keyword>
<dbReference type="STRING" id="1392540.P256_01101"/>
<dbReference type="SUPFAM" id="SSF161070">
    <property type="entry name" value="SNF-like"/>
    <property type="match status" value="1"/>
</dbReference>
<name>V2TRI7_9GAMM</name>
<feature type="transmembrane region" description="Helical" evidence="1">
    <location>
        <begin position="210"/>
        <end position="231"/>
    </location>
</feature>
<dbReference type="InterPro" id="IPR037272">
    <property type="entry name" value="SNS_sf"/>
</dbReference>
<feature type="transmembrane region" description="Helical" evidence="1">
    <location>
        <begin position="237"/>
        <end position="254"/>
    </location>
</feature>
<feature type="transmembrane region" description="Helical" evidence="1">
    <location>
        <begin position="178"/>
        <end position="198"/>
    </location>
</feature>
<keyword evidence="1" id="KW-0812">Transmembrane</keyword>
<evidence type="ECO:0000313" key="2">
    <source>
        <dbReference type="EMBL" id="ESK40646.1"/>
    </source>
</evidence>
<reference evidence="2 3" key="1">
    <citation type="submission" date="2013-10" db="EMBL/GenBank/DDBJ databases">
        <title>The Genome Sequence of Acinetobacter nectaris CIP 110549.</title>
        <authorList>
            <consortium name="The Broad Institute Genomics Platform"/>
            <consortium name="The Broad Institute Genome Sequencing Center for Infectious Disease"/>
            <person name="Cerqueira G."/>
            <person name="Feldgarden M."/>
            <person name="Courvalin P."/>
            <person name="Grillot-Courvalin C."/>
            <person name="Clermont D."/>
            <person name="Rocha E."/>
            <person name="Yoon E.-J."/>
            <person name="Nemec A."/>
            <person name="Young S.K."/>
            <person name="Zeng Q."/>
            <person name="Gargeya S."/>
            <person name="Fitzgerald M."/>
            <person name="Abouelleil A."/>
            <person name="Alvarado L."/>
            <person name="Berlin A.M."/>
            <person name="Chapman S.B."/>
            <person name="Gainer-Dewar J."/>
            <person name="Goldberg J."/>
            <person name="Gnerre S."/>
            <person name="Griggs A."/>
            <person name="Gujja S."/>
            <person name="Hansen M."/>
            <person name="Howarth C."/>
            <person name="Imamovic A."/>
            <person name="Ireland A."/>
            <person name="Larimer J."/>
            <person name="McCowan C."/>
            <person name="Murphy C."/>
            <person name="Pearson M."/>
            <person name="Poon T.W."/>
            <person name="Priest M."/>
            <person name="Roberts A."/>
            <person name="Saif S."/>
            <person name="Shea T."/>
            <person name="Sykes S."/>
            <person name="Wortman J."/>
            <person name="Nusbaum C."/>
            <person name="Birren B."/>
        </authorList>
    </citation>
    <scope>NUCLEOTIDE SEQUENCE [LARGE SCALE GENOMIC DNA]</scope>
    <source>
        <strain evidence="2 3">CIP 110549</strain>
    </source>
</reference>
<accession>V2TRI7</accession>
<sequence>MSRWLSPLMAFCLSFMLISTFAPIVGITTDRQIDFWALWLGTVFILALPFIYLEFALVKRAKTTALNALMSLTREADASMQWRIAGWLSVIFMPFLAGGMLANISHIGLQLIPTSLPENIIFAGLAVFAFILSFIPRQILSILSIIGVISSLVISQVFGTHLTAWHMTSVTFVEWGNATLLALVAGGLGLGIYAQSSVNSLNSTDKATPLVMPIWLAQVLAVIAFGVFAAQTQISEMSLLVTVLFGAALLIQLAKEQLQQRQVSIVLQYVLLLAPLFIWAITLLMPVLNAVMMLWGLVSCLMYAIFVGWIMKISHLRKALNFSSELFYNIWRIAIRVIAPLSIILALVAVIMGRF</sequence>
<gene>
    <name evidence="2" type="ORF">P256_01101</name>
</gene>
<feature type="transmembrane region" description="Helical" evidence="1">
    <location>
        <begin position="84"/>
        <end position="104"/>
    </location>
</feature>
<organism evidence="2 3">
    <name type="scientific">Acinetobacter nectaris CIP 110549</name>
    <dbReference type="NCBI Taxonomy" id="1392540"/>
    <lineage>
        <taxon>Bacteria</taxon>
        <taxon>Pseudomonadati</taxon>
        <taxon>Pseudomonadota</taxon>
        <taxon>Gammaproteobacteria</taxon>
        <taxon>Moraxellales</taxon>
        <taxon>Moraxellaceae</taxon>
        <taxon>Acinetobacter</taxon>
    </lineage>
</organism>
<proteinExistence type="predicted"/>
<dbReference type="OrthoDB" id="6650147at2"/>
<feature type="transmembrane region" description="Helical" evidence="1">
    <location>
        <begin position="36"/>
        <end position="57"/>
    </location>
</feature>
<dbReference type="AlphaFoldDB" id="V2TRI7"/>
<feature type="transmembrane region" description="Helical" evidence="1">
    <location>
        <begin position="140"/>
        <end position="158"/>
    </location>
</feature>
<dbReference type="HOGENOM" id="CLU_779935_0_0_6"/>
<comment type="caution">
    <text evidence="2">The sequence shown here is derived from an EMBL/GenBank/DDBJ whole genome shotgun (WGS) entry which is preliminary data.</text>
</comment>
<feature type="transmembrane region" description="Helical" evidence="1">
    <location>
        <begin position="333"/>
        <end position="352"/>
    </location>
</feature>
<dbReference type="PATRIC" id="fig|1392540.3.peg.1067"/>
<keyword evidence="1" id="KW-0472">Membrane</keyword>
<feature type="transmembrane region" description="Helical" evidence="1">
    <location>
        <begin position="116"/>
        <end position="135"/>
    </location>
</feature>
<feature type="transmembrane region" description="Helical" evidence="1">
    <location>
        <begin position="266"/>
        <end position="288"/>
    </location>
</feature>
<dbReference type="EMBL" id="AYER01000003">
    <property type="protein sequence ID" value="ESK40646.1"/>
    <property type="molecule type" value="Genomic_DNA"/>
</dbReference>
<evidence type="ECO:0008006" key="4">
    <source>
        <dbReference type="Google" id="ProtNLM"/>
    </source>
</evidence>
<dbReference type="Proteomes" id="UP000023785">
    <property type="component" value="Unassembled WGS sequence"/>
</dbReference>
<evidence type="ECO:0000256" key="1">
    <source>
        <dbReference type="SAM" id="Phobius"/>
    </source>
</evidence>
<dbReference type="eggNOG" id="ENOG5032QW0">
    <property type="taxonomic scope" value="Bacteria"/>
</dbReference>